<dbReference type="OrthoDB" id="107244at2"/>
<reference evidence="2 3" key="1">
    <citation type="submission" date="2012-06" db="EMBL/GenBank/DDBJ databases">
        <title>Complete genome of Terriglobus roseus DSM 18391.</title>
        <authorList>
            <consortium name="US DOE Joint Genome Institute (JGI-PGF)"/>
            <person name="Lucas S."/>
            <person name="Copeland A."/>
            <person name="Lapidus A."/>
            <person name="Glavina del Rio T."/>
            <person name="Dalin E."/>
            <person name="Tice H."/>
            <person name="Bruce D."/>
            <person name="Goodwin L."/>
            <person name="Pitluck S."/>
            <person name="Peters L."/>
            <person name="Mikhailova N."/>
            <person name="Munk A.C.C."/>
            <person name="Kyrpides N."/>
            <person name="Mavromatis K."/>
            <person name="Ivanova N."/>
            <person name="Brettin T."/>
            <person name="Detter J.C."/>
            <person name="Han C."/>
            <person name="Larimer F."/>
            <person name="Land M."/>
            <person name="Hauser L."/>
            <person name="Markowitz V."/>
            <person name="Cheng J.-F."/>
            <person name="Hugenholtz P."/>
            <person name="Woyke T."/>
            <person name="Wu D."/>
            <person name="Brambilla E."/>
            <person name="Klenk H.-P."/>
            <person name="Eisen J.A."/>
        </authorList>
    </citation>
    <scope>NUCLEOTIDE SEQUENCE [LARGE SCALE GENOMIC DNA]</scope>
    <source>
        <strain evidence="3">DSM 18391 / NRRL B-41598 / KBS 63</strain>
    </source>
</reference>
<dbReference type="Proteomes" id="UP000006056">
    <property type="component" value="Chromosome"/>
</dbReference>
<dbReference type="Gene3D" id="3.90.550.10">
    <property type="entry name" value="Spore Coat Polysaccharide Biosynthesis Protein SpsA, Chain A"/>
    <property type="match status" value="1"/>
</dbReference>
<accession>I3ZIL1</accession>
<dbReference type="SUPFAM" id="SSF53448">
    <property type="entry name" value="Nucleotide-diphospho-sugar transferases"/>
    <property type="match status" value="1"/>
</dbReference>
<sequence length="315" mass="35414">MTSFETGGVRTATLAIVIPVYNGRKHLEETLRSCLDQVCTADEIIVVEDGSPMPSRDIVEKMPGVRYVLQANGGVSSARNHGASLATADWICFLDQDDVLSPDHLEQFSQAIQAGVKADLFYAPRLVLSCTDGVWTTRPASAPTTPAELSRVLPTRCPFPPSGICVRKAIFDDAGGFRSRYDLAEDWEFWLRLTAFGARFHLLPNATVCYRVHLESNSHRPIPILTANLRVIREQIVPNLSFWKKLWMGRRLISAQEADAAILLRQMRQKGATRLLVQSIVRFPTGGWRRYKIATHMITRNVEGMLRRRSRRARA</sequence>
<dbReference type="Pfam" id="PF00535">
    <property type="entry name" value="Glycos_transf_2"/>
    <property type="match status" value="1"/>
</dbReference>
<evidence type="ECO:0000313" key="2">
    <source>
        <dbReference type="EMBL" id="AFL89079.1"/>
    </source>
</evidence>
<evidence type="ECO:0000259" key="1">
    <source>
        <dbReference type="Pfam" id="PF00535"/>
    </source>
</evidence>
<dbReference type="AlphaFoldDB" id="I3ZIL1"/>
<dbReference type="InterPro" id="IPR001173">
    <property type="entry name" value="Glyco_trans_2-like"/>
</dbReference>
<proteinExistence type="predicted"/>
<dbReference type="STRING" id="926566.Terro_2843"/>
<dbReference type="KEGG" id="trs:Terro_2843"/>
<protein>
    <submittedName>
        <fullName evidence="2">Glycosyl transferase</fullName>
    </submittedName>
</protein>
<dbReference type="InterPro" id="IPR050834">
    <property type="entry name" value="Glycosyltransf_2"/>
</dbReference>
<dbReference type="PANTHER" id="PTHR43685">
    <property type="entry name" value="GLYCOSYLTRANSFERASE"/>
    <property type="match status" value="1"/>
</dbReference>
<evidence type="ECO:0000313" key="3">
    <source>
        <dbReference type="Proteomes" id="UP000006056"/>
    </source>
</evidence>
<name>I3ZIL1_TERRK</name>
<dbReference type="PANTHER" id="PTHR43685:SF2">
    <property type="entry name" value="GLYCOSYLTRANSFERASE 2-LIKE DOMAIN-CONTAINING PROTEIN"/>
    <property type="match status" value="1"/>
</dbReference>
<organism evidence="2 3">
    <name type="scientific">Terriglobus roseus (strain DSM 18391 / NRRL B-41598 / KBS 63)</name>
    <dbReference type="NCBI Taxonomy" id="926566"/>
    <lineage>
        <taxon>Bacteria</taxon>
        <taxon>Pseudomonadati</taxon>
        <taxon>Acidobacteriota</taxon>
        <taxon>Terriglobia</taxon>
        <taxon>Terriglobales</taxon>
        <taxon>Acidobacteriaceae</taxon>
        <taxon>Terriglobus</taxon>
    </lineage>
</organism>
<dbReference type="GO" id="GO:0016740">
    <property type="term" value="F:transferase activity"/>
    <property type="evidence" value="ECO:0007669"/>
    <property type="project" value="UniProtKB-KW"/>
</dbReference>
<keyword evidence="2" id="KW-0808">Transferase</keyword>
<dbReference type="HOGENOM" id="CLU_025996_0_0_0"/>
<gene>
    <name evidence="2" type="ordered locus">Terro_2843</name>
</gene>
<dbReference type="RefSeq" id="WP_014786343.1">
    <property type="nucleotide sequence ID" value="NC_018014.1"/>
</dbReference>
<dbReference type="InterPro" id="IPR029044">
    <property type="entry name" value="Nucleotide-diphossugar_trans"/>
</dbReference>
<dbReference type="eggNOG" id="COG1216">
    <property type="taxonomic scope" value="Bacteria"/>
</dbReference>
<dbReference type="EMBL" id="CP003379">
    <property type="protein sequence ID" value="AFL89079.1"/>
    <property type="molecule type" value="Genomic_DNA"/>
</dbReference>
<keyword evidence="3" id="KW-1185">Reference proteome</keyword>
<feature type="domain" description="Glycosyltransferase 2-like" evidence="1">
    <location>
        <begin position="16"/>
        <end position="138"/>
    </location>
</feature>